<dbReference type="SUPFAM" id="SSF47895">
    <property type="entry name" value="Transducin (alpha subunit), insertion domain"/>
    <property type="match status" value="1"/>
</dbReference>
<dbReference type="GO" id="GO:0003924">
    <property type="term" value="F:GTPase activity"/>
    <property type="evidence" value="ECO:0007669"/>
    <property type="project" value="InterPro"/>
</dbReference>
<dbReference type="PANTHER" id="PTHR10218">
    <property type="entry name" value="GTP-BINDING PROTEIN ALPHA SUBUNIT"/>
    <property type="match status" value="1"/>
</dbReference>
<dbReference type="Gene3D" id="1.10.400.10">
    <property type="entry name" value="GI Alpha 1, domain 2-like"/>
    <property type="match status" value="1"/>
</dbReference>
<dbReference type="GO" id="GO:0031683">
    <property type="term" value="F:G-protein beta/gamma-subunit complex binding"/>
    <property type="evidence" value="ECO:0007669"/>
    <property type="project" value="InterPro"/>
</dbReference>
<evidence type="ECO:0000256" key="4">
    <source>
        <dbReference type="ARBA" id="ARBA00023224"/>
    </source>
</evidence>
<keyword evidence="1" id="KW-0479">Metal-binding</keyword>
<dbReference type="InParanoid" id="A0A409XM35"/>
<evidence type="ECO:0000256" key="1">
    <source>
        <dbReference type="ARBA" id="ARBA00022723"/>
    </source>
</evidence>
<dbReference type="Gene3D" id="3.40.50.300">
    <property type="entry name" value="P-loop containing nucleotide triphosphate hydrolases"/>
    <property type="match status" value="1"/>
</dbReference>
<reference evidence="5 6" key="1">
    <citation type="journal article" date="2018" name="Evol. Lett.">
        <title>Horizontal gene cluster transfer increased hallucinogenic mushroom diversity.</title>
        <authorList>
            <person name="Reynolds H.T."/>
            <person name="Vijayakumar V."/>
            <person name="Gluck-Thaler E."/>
            <person name="Korotkin H.B."/>
            <person name="Matheny P.B."/>
            <person name="Slot J.C."/>
        </authorList>
    </citation>
    <scope>NUCLEOTIDE SEQUENCE [LARGE SCALE GENOMIC DNA]</scope>
    <source>
        <strain evidence="5 6">2631</strain>
    </source>
</reference>
<dbReference type="GO" id="GO:0046872">
    <property type="term" value="F:metal ion binding"/>
    <property type="evidence" value="ECO:0007669"/>
    <property type="project" value="UniProtKB-KW"/>
</dbReference>
<dbReference type="InterPro" id="IPR011025">
    <property type="entry name" value="GproteinA_insert"/>
</dbReference>
<keyword evidence="4" id="KW-0807">Transducer</keyword>
<dbReference type="Pfam" id="PF00503">
    <property type="entry name" value="G-alpha"/>
    <property type="match status" value="1"/>
</dbReference>
<dbReference type="Proteomes" id="UP000283269">
    <property type="component" value="Unassembled WGS sequence"/>
</dbReference>
<keyword evidence="6" id="KW-1185">Reference proteome</keyword>
<name>A0A409XM35_PSICY</name>
<dbReference type="FunFam" id="3.40.50.300:FF:000692">
    <property type="entry name" value="Guanine nucleotide-binding protein subunit alpha"/>
    <property type="match status" value="1"/>
</dbReference>
<keyword evidence="3" id="KW-0342">GTP-binding</keyword>
<feature type="non-terminal residue" evidence="5">
    <location>
        <position position="1"/>
    </location>
</feature>
<proteinExistence type="predicted"/>
<evidence type="ECO:0000313" key="5">
    <source>
        <dbReference type="EMBL" id="PPQ91843.1"/>
    </source>
</evidence>
<evidence type="ECO:0000256" key="2">
    <source>
        <dbReference type="ARBA" id="ARBA00022741"/>
    </source>
</evidence>
<dbReference type="SUPFAM" id="SSF52540">
    <property type="entry name" value="P-loop containing nucleoside triphosphate hydrolases"/>
    <property type="match status" value="1"/>
</dbReference>
<dbReference type="GO" id="GO:0005737">
    <property type="term" value="C:cytoplasm"/>
    <property type="evidence" value="ECO:0007669"/>
    <property type="project" value="TreeGrafter"/>
</dbReference>
<dbReference type="STRING" id="93625.A0A409XM35"/>
<dbReference type="GO" id="GO:0001664">
    <property type="term" value="F:G protein-coupled receptor binding"/>
    <property type="evidence" value="ECO:0007669"/>
    <property type="project" value="TreeGrafter"/>
</dbReference>
<dbReference type="InterPro" id="IPR001019">
    <property type="entry name" value="Gprotein_alpha_su"/>
</dbReference>
<organism evidence="5 6">
    <name type="scientific">Psilocybe cyanescens</name>
    <dbReference type="NCBI Taxonomy" id="93625"/>
    <lineage>
        <taxon>Eukaryota</taxon>
        <taxon>Fungi</taxon>
        <taxon>Dikarya</taxon>
        <taxon>Basidiomycota</taxon>
        <taxon>Agaricomycotina</taxon>
        <taxon>Agaricomycetes</taxon>
        <taxon>Agaricomycetidae</taxon>
        <taxon>Agaricales</taxon>
        <taxon>Agaricineae</taxon>
        <taxon>Strophariaceae</taxon>
        <taxon>Psilocybe</taxon>
    </lineage>
</organism>
<protein>
    <submittedName>
        <fullName evidence="5">Uncharacterized protein</fullName>
    </submittedName>
</protein>
<evidence type="ECO:0000256" key="3">
    <source>
        <dbReference type="ARBA" id="ARBA00023134"/>
    </source>
</evidence>
<comment type="caution">
    <text evidence="5">The sequence shown here is derived from an EMBL/GenBank/DDBJ whole genome shotgun (WGS) entry which is preliminary data.</text>
</comment>
<dbReference type="InterPro" id="IPR027417">
    <property type="entry name" value="P-loop_NTPase"/>
</dbReference>
<dbReference type="GO" id="GO:0007188">
    <property type="term" value="P:adenylate cyclase-modulating G protein-coupled receptor signaling pathway"/>
    <property type="evidence" value="ECO:0007669"/>
    <property type="project" value="TreeGrafter"/>
</dbReference>
<dbReference type="PROSITE" id="PS51882">
    <property type="entry name" value="G_ALPHA"/>
    <property type="match status" value="1"/>
</dbReference>
<dbReference type="OrthoDB" id="5817230at2759"/>
<gene>
    <name evidence="5" type="ORF">CVT25_000779</name>
</gene>
<dbReference type="GO" id="GO:0005834">
    <property type="term" value="C:heterotrimeric G-protein complex"/>
    <property type="evidence" value="ECO:0007669"/>
    <property type="project" value="TreeGrafter"/>
</dbReference>
<dbReference type="EMBL" id="NHYD01001232">
    <property type="protein sequence ID" value="PPQ91843.1"/>
    <property type="molecule type" value="Genomic_DNA"/>
</dbReference>
<dbReference type="PANTHER" id="PTHR10218:SF302">
    <property type="entry name" value="GUANINE NUCLEOTIDE-BINDING PROTEIN ALPHA-5 SUBUNIT"/>
    <property type="match status" value="1"/>
</dbReference>
<evidence type="ECO:0000313" key="6">
    <source>
        <dbReference type="Proteomes" id="UP000283269"/>
    </source>
</evidence>
<sequence length="351" mass="40550">QVAWHANARKHASTQPATHISVCPIKTIFEALKEEYEPDDQSSITADIPPNSSLRTLRRMQLRFSPLFLIESNLLKILSPGCSDSRNMAVRAGNEWKTLLKTKQEPFSSGDNSSTGRLSESILGQDIDPSWVLVGLRNNIISLWQNPETQEILNRRRPLFRDQPEFFMDDIARIIAFDYVPSDRFDRNTDFYIAVGESRSQRASWAPFFHDVQVILFLASLDFNQMPDEDHRVNGQKDSLRLWKDICGNRLLEDVKLILFFKKRDVLTATLAAGFQKRQFVPANGDLPNDVPHATKYVKEKFRIYHKKYSPISRPFHCHEVSVLEMKAVWVFLSGVRQIILQQYLRDAEMI</sequence>
<dbReference type="GO" id="GO:0005525">
    <property type="term" value="F:GTP binding"/>
    <property type="evidence" value="ECO:0007669"/>
    <property type="project" value="UniProtKB-KW"/>
</dbReference>
<accession>A0A409XM35</accession>
<keyword evidence="2" id="KW-0547">Nucleotide-binding</keyword>
<dbReference type="SMART" id="SM00275">
    <property type="entry name" value="G_alpha"/>
    <property type="match status" value="1"/>
</dbReference>
<dbReference type="AlphaFoldDB" id="A0A409XM35"/>